<accession>A0A0R0CXB6</accession>
<feature type="chain" id="PRO_5006394718" description="Porin" evidence="1">
    <location>
        <begin position="21"/>
        <end position="381"/>
    </location>
</feature>
<sequence length="381" mass="42568">MKYRLLHAALLLALAVDARADSLWPPKASFDDGSSLSLMGAAAYDFNRVDGHGYPAGAPLQDNDDWRRSELGVRYSRPGVLDLAATYDFNSDSWLDVGARIETRAMFGRDLGRVRIGQMKTTVGLEGNTASRSIPFMEFSTVTQAFFENRRVGVDWTLERPQFLAVASYFFKSDIDADNDGDTVGARLVWTPRKQEGDVLHLGLSASRETPDSGIARWRAKPELSLTAARLVDSGVIEHVDNIQRQGMEALWQRGPLQLQGEYLRQRTRRQDGFRDYASDGWYAMGSWLLTGESRPYAGANTSNPKPVRDSGAVELLARYSDLDLDADGIAGGREKNFTVGVNWYLTAYLKFVVDYTRVDARRRGQQADPNLLQARAQLHF</sequence>
<dbReference type="Pfam" id="PF07396">
    <property type="entry name" value="Porin_O_P"/>
    <property type="match status" value="1"/>
</dbReference>
<dbReference type="STRING" id="344882.ABB29_04220"/>
<dbReference type="AlphaFoldDB" id="A0A0R0CXB6"/>
<proteinExistence type="predicted"/>
<dbReference type="SUPFAM" id="SSF56935">
    <property type="entry name" value="Porins"/>
    <property type="match status" value="1"/>
</dbReference>
<dbReference type="RefSeq" id="WP_083487461.1">
    <property type="nucleotide sequence ID" value="NZ_LDJL01000004.1"/>
</dbReference>
<evidence type="ECO:0000313" key="2">
    <source>
        <dbReference type="EMBL" id="KRG71034.1"/>
    </source>
</evidence>
<dbReference type="Gene3D" id="2.40.160.10">
    <property type="entry name" value="Porin"/>
    <property type="match status" value="1"/>
</dbReference>
<feature type="signal peptide" evidence="1">
    <location>
        <begin position="1"/>
        <end position="20"/>
    </location>
</feature>
<evidence type="ECO:0008006" key="4">
    <source>
        <dbReference type="Google" id="ProtNLM"/>
    </source>
</evidence>
<dbReference type="InterPro" id="IPR010870">
    <property type="entry name" value="Porin_O/P"/>
</dbReference>
<evidence type="ECO:0000256" key="1">
    <source>
        <dbReference type="SAM" id="SignalP"/>
    </source>
</evidence>
<reference evidence="2 3" key="1">
    <citation type="submission" date="2015-05" db="EMBL/GenBank/DDBJ databases">
        <title>Genome sequencing and analysis of members of genus Stenotrophomonas.</title>
        <authorList>
            <person name="Patil P.P."/>
            <person name="Midha S."/>
            <person name="Patil P.B."/>
        </authorList>
    </citation>
    <scope>NUCLEOTIDE SEQUENCE [LARGE SCALE GENOMIC DNA]</scope>
    <source>
        <strain evidence="2 3">DSM 21858</strain>
    </source>
</reference>
<evidence type="ECO:0000313" key="3">
    <source>
        <dbReference type="Proteomes" id="UP000052052"/>
    </source>
</evidence>
<dbReference type="OrthoDB" id="9807854at2"/>
<dbReference type="InterPro" id="IPR023614">
    <property type="entry name" value="Porin_dom_sf"/>
</dbReference>
<dbReference type="PATRIC" id="fig|344882.3.peg.2176"/>
<dbReference type="EMBL" id="LDJL01000004">
    <property type="protein sequence ID" value="KRG71034.1"/>
    <property type="molecule type" value="Genomic_DNA"/>
</dbReference>
<keyword evidence="1" id="KW-0732">Signal</keyword>
<protein>
    <recommendedName>
        <fullName evidence="4">Porin</fullName>
    </recommendedName>
</protein>
<keyword evidence="3" id="KW-1185">Reference proteome</keyword>
<name>A0A0R0CXB6_9GAMM</name>
<comment type="caution">
    <text evidence="2">The sequence shown here is derived from an EMBL/GenBank/DDBJ whole genome shotgun (WGS) entry which is preliminary data.</text>
</comment>
<dbReference type="Proteomes" id="UP000052052">
    <property type="component" value="Unassembled WGS sequence"/>
</dbReference>
<gene>
    <name evidence="2" type="ORF">ABB29_04220</name>
</gene>
<organism evidence="2 3">
    <name type="scientific">Pseudoxanthomonas dokdonensis</name>
    <dbReference type="NCBI Taxonomy" id="344882"/>
    <lineage>
        <taxon>Bacteria</taxon>
        <taxon>Pseudomonadati</taxon>
        <taxon>Pseudomonadota</taxon>
        <taxon>Gammaproteobacteria</taxon>
        <taxon>Lysobacterales</taxon>
        <taxon>Lysobacteraceae</taxon>
        <taxon>Pseudoxanthomonas</taxon>
    </lineage>
</organism>